<gene>
    <name evidence="1" type="primary">intA_4</name>
    <name evidence="1" type="ORF">NCTC12420_03797</name>
</gene>
<dbReference type="SUPFAM" id="SSF56349">
    <property type="entry name" value="DNA breaking-rejoining enzymes"/>
    <property type="match status" value="1"/>
</dbReference>
<protein>
    <submittedName>
        <fullName evidence="1">Integrase family protein</fullName>
    </submittedName>
</protein>
<evidence type="ECO:0000313" key="1">
    <source>
        <dbReference type="EMBL" id="SUI03971.1"/>
    </source>
</evidence>
<accession>A0A379XTZ3</accession>
<sequence length="62" mass="7336">MNMLMLPPERLPELVQRIETTNLNLMTRYLIKWQLLTLIRSGEAAGTWWSEIDTEKNLDYSP</sequence>
<reference evidence="1 2" key="1">
    <citation type="submission" date="2018-06" db="EMBL/GenBank/DDBJ databases">
        <authorList>
            <consortium name="Pathogen Informatics"/>
            <person name="Doyle S."/>
        </authorList>
    </citation>
    <scope>NUCLEOTIDE SEQUENCE [LARGE SCALE GENOMIC DNA]</scope>
    <source>
        <strain evidence="1 2">NCTC12420</strain>
    </source>
</reference>
<dbReference type="Proteomes" id="UP000254220">
    <property type="component" value="Unassembled WGS sequence"/>
</dbReference>
<dbReference type="AlphaFoldDB" id="A0A379XTZ3"/>
<dbReference type="EMBL" id="UGYB01000001">
    <property type="protein sequence ID" value="SUI03971.1"/>
    <property type="molecule type" value="Genomic_DNA"/>
</dbReference>
<dbReference type="InterPro" id="IPR011010">
    <property type="entry name" value="DNA_brk_join_enz"/>
</dbReference>
<evidence type="ECO:0000313" key="2">
    <source>
        <dbReference type="Proteomes" id="UP000254220"/>
    </source>
</evidence>
<dbReference type="GO" id="GO:0003677">
    <property type="term" value="F:DNA binding"/>
    <property type="evidence" value="ECO:0007669"/>
    <property type="project" value="InterPro"/>
</dbReference>
<organism evidence="1 2">
    <name type="scientific">Salmonella enterica subsp. indica</name>
    <dbReference type="NCBI Taxonomy" id="59207"/>
    <lineage>
        <taxon>Bacteria</taxon>
        <taxon>Pseudomonadati</taxon>
        <taxon>Pseudomonadota</taxon>
        <taxon>Gammaproteobacteria</taxon>
        <taxon>Enterobacterales</taxon>
        <taxon>Enterobacteriaceae</taxon>
        <taxon>Salmonella</taxon>
    </lineage>
</organism>
<name>A0A379XTZ3_SALER</name>
<proteinExistence type="predicted"/>